<protein>
    <recommendedName>
        <fullName evidence="3">WAP domain-containing protein</fullName>
    </recommendedName>
</protein>
<dbReference type="EMBL" id="JBAMIC010000004">
    <property type="protein sequence ID" value="KAK7107823.1"/>
    <property type="molecule type" value="Genomic_DNA"/>
</dbReference>
<evidence type="ECO:0000256" key="2">
    <source>
        <dbReference type="SAM" id="SignalP"/>
    </source>
</evidence>
<feature type="signal peptide" evidence="2">
    <location>
        <begin position="1"/>
        <end position="24"/>
    </location>
</feature>
<name>A0AAN9GG92_9CAEN</name>
<dbReference type="SMART" id="SM00289">
    <property type="entry name" value="WR1"/>
    <property type="match status" value="4"/>
</dbReference>
<accession>A0AAN9GG92</accession>
<sequence>MKLLIVTSALLSFVLCKLAEAVTAEPLCQNIVCQQWQICRVLETCDTLGSCHLQAVCLPQGDSSFLSGGCRTGEPLLVAKAGGGYDLGTCFTSNPCPSGFYCSTELQDVGARCCRAAAVATKQGSCPLPDNIDRFLCVEQCLSDADCGWDMKCCQESNSCAKRTCSMPEPCSVKNCSIGQSCVVDPDYRAQCVPGSPPAPPMPLDPLGGQPPPVPTGGSANTGSSGQLVSDEPLCQGATCDPSEECRVVETCNAVFGCSLRGSCLPREQVSRLGAGCNTGEPVLEATVGEGYKLRTCFTGRNCADGFYCSTVLQDVSSRCCRAAAVSTQPKAGTCPALDTTQYYFCVDQCLSDADCEWNNKCCQKSTNCISKTCQMPDPCSVKDCPAATECILDPGNNAACVAVAPPTMYSDPFPTQPPYTPGAGRFWSRVPSFRPRGRISCPNPSYPFTYEGCLHATRCGYRGARNCPRGTYCCATTYCGNICRTPVAY</sequence>
<feature type="compositionally biased region" description="Polar residues" evidence="1">
    <location>
        <begin position="218"/>
        <end position="227"/>
    </location>
</feature>
<dbReference type="InterPro" id="IPR008197">
    <property type="entry name" value="WAP_dom"/>
</dbReference>
<keyword evidence="5" id="KW-1185">Reference proteome</keyword>
<dbReference type="InterPro" id="IPR036645">
    <property type="entry name" value="Elafin-like_sf"/>
</dbReference>
<feature type="chain" id="PRO_5042975607" description="WAP domain-containing protein" evidence="2">
    <location>
        <begin position="25"/>
        <end position="490"/>
    </location>
</feature>
<dbReference type="Pfam" id="PF00095">
    <property type="entry name" value="WAP"/>
    <property type="match status" value="2"/>
</dbReference>
<comment type="caution">
    <text evidence="4">The sequence shown here is derived from an EMBL/GenBank/DDBJ whole genome shotgun (WGS) entry which is preliminary data.</text>
</comment>
<dbReference type="PROSITE" id="PS51390">
    <property type="entry name" value="WAP"/>
    <property type="match status" value="2"/>
</dbReference>
<dbReference type="AlphaFoldDB" id="A0AAN9GG92"/>
<gene>
    <name evidence="4" type="ORF">V1264_015674</name>
</gene>
<evidence type="ECO:0000256" key="1">
    <source>
        <dbReference type="SAM" id="MobiDB-lite"/>
    </source>
</evidence>
<evidence type="ECO:0000313" key="4">
    <source>
        <dbReference type="EMBL" id="KAK7107823.1"/>
    </source>
</evidence>
<dbReference type="InterPro" id="IPR006150">
    <property type="entry name" value="Cys_repeat_1"/>
</dbReference>
<dbReference type="Proteomes" id="UP001374579">
    <property type="component" value="Unassembled WGS sequence"/>
</dbReference>
<reference evidence="4 5" key="1">
    <citation type="submission" date="2024-02" db="EMBL/GenBank/DDBJ databases">
        <title>Chromosome-scale genome assembly of the rough periwinkle Littorina saxatilis.</title>
        <authorList>
            <person name="De Jode A."/>
            <person name="Faria R."/>
            <person name="Formenti G."/>
            <person name="Sims Y."/>
            <person name="Smith T.P."/>
            <person name="Tracey A."/>
            <person name="Wood J.M.D."/>
            <person name="Zagrodzka Z.B."/>
            <person name="Johannesson K."/>
            <person name="Butlin R.K."/>
            <person name="Leder E.H."/>
        </authorList>
    </citation>
    <scope>NUCLEOTIDE SEQUENCE [LARGE SCALE GENOMIC DNA]</scope>
    <source>
        <strain evidence="4">Snail1</strain>
        <tissue evidence="4">Muscle</tissue>
    </source>
</reference>
<dbReference type="SMART" id="SM00217">
    <property type="entry name" value="WAP"/>
    <property type="match status" value="2"/>
</dbReference>
<evidence type="ECO:0000259" key="3">
    <source>
        <dbReference type="PROSITE" id="PS51390"/>
    </source>
</evidence>
<feature type="domain" description="WAP" evidence="3">
    <location>
        <begin position="328"/>
        <end position="378"/>
    </location>
</feature>
<dbReference type="GO" id="GO:0005576">
    <property type="term" value="C:extracellular region"/>
    <property type="evidence" value="ECO:0007669"/>
    <property type="project" value="InterPro"/>
</dbReference>
<feature type="compositionally biased region" description="Pro residues" evidence="1">
    <location>
        <begin position="199"/>
        <end position="215"/>
    </location>
</feature>
<dbReference type="Gene3D" id="4.10.75.10">
    <property type="entry name" value="Elafin-like"/>
    <property type="match status" value="2"/>
</dbReference>
<dbReference type="SUPFAM" id="SSF57256">
    <property type="entry name" value="Elafin-like"/>
    <property type="match status" value="1"/>
</dbReference>
<evidence type="ECO:0000313" key="5">
    <source>
        <dbReference type="Proteomes" id="UP001374579"/>
    </source>
</evidence>
<organism evidence="4 5">
    <name type="scientific">Littorina saxatilis</name>
    <dbReference type="NCBI Taxonomy" id="31220"/>
    <lineage>
        <taxon>Eukaryota</taxon>
        <taxon>Metazoa</taxon>
        <taxon>Spiralia</taxon>
        <taxon>Lophotrochozoa</taxon>
        <taxon>Mollusca</taxon>
        <taxon>Gastropoda</taxon>
        <taxon>Caenogastropoda</taxon>
        <taxon>Littorinimorpha</taxon>
        <taxon>Littorinoidea</taxon>
        <taxon>Littorinidae</taxon>
        <taxon>Littorina</taxon>
    </lineage>
</organism>
<feature type="domain" description="WAP" evidence="3">
    <location>
        <begin position="119"/>
        <end position="169"/>
    </location>
</feature>
<proteinExistence type="predicted"/>
<feature type="region of interest" description="Disordered" evidence="1">
    <location>
        <begin position="199"/>
        <end position="227"/>
    </location>
</feature>
<dbReference type="GO" id="GO:0030414">
    <property type="term" value="F:peptidase inhibitor activity"/>
    <property type="evidence" value="ECO:0007669"/>
    <property type="project" value="InterPro"/>
</dbReference>
<keyword evidence="2" id="KW-0732">Signal</keyword>